<dbReference type="GO" id="GO:0019941">
    <property type="term" value="P:modification-dependent protein catabolic process"/>
    <property type="evidence" value="ECO:0007669"/>
    <property type="project" value="InterPro"/>
</dbReference>
<comment type="similarity">
    <text evidence="1">Belongs to the Pup ligase/Pup deamidase family. Pup deamidase subfamily.</text>
</comment>
<dbReference type="GO" id="GO:0010498">
    <property type="term" value="P:proteasomal protein catabolic process"/>
    <property type="evidence" value="ECO:0007669"/>
    <property type="project" value="InterPro"/>
</dbReference>
<organism evidence="4">
    <name type="scientific">uncultured Quadrisphaera sp</name>
    <dbReference type="NCBI Taxonomy" id="904978"/>
    <lineage>
        <taxon>Bacteria</taxon>
        <taxon>Bacillati</taxon>
        <taxon>Actinomycetota</taxon>
        <taxon>Actinomycetes</taxon>
        <taxon>Kineosporiales</taxon>
        <taxon>Kineosporiaceae</taxon>
        <taxon>Quadrisphaera</taxon>
        <taxon>environmental samples</taxon>
    </lineage>
</organism>
<dbReference type="AlphaFoldDB" id="A0A6J4QHC9"/>
<reference evidence="4" key="1">
    <citation type="submission" date="2020-02" db="EMBL/GenBank/DDBJ databases">
        <authorList>
            <person name="Meier V. D."/>
        </authorList>
    </citation>
    <scope>NUCLEOTIDE SEQUENCE</scope>
    <source>
        <strain evidence="4">AVDCRST_MAG35</strain>
    </source>
</reference>
<keyword evidence="4" id="KW-0436">Ligase</keyword>
<feature type="active site" description="Proton acceptor" evidence="2">
    <location>
        <position position="141"/>
    </location>
</feature>
<feature type="compositionally biased region" description="Low complexity" evidence="3">
    <location>
        <begin position="9"/>
        <end position="30"/>
    </location>
</feature>
<accession>A0A6J4QHC9</accession>
<dbReference type="GO" id="GO:0016874">
    <property type="term" value="F:ligase activity"/>
    <property type="evidence" value="ECO:0007669"/>
    <property type="project" value="UniProtKB-KW"/>
</dbReference>
<evidence type="ECO:0000256" key="3">
    <source>
        <dbReference type="SAM" id="MobiDB-lite"/>
    </source>
</evidence>
<feature type="region of interest" description="Disordered" evidence="3">
    <location>
        <begin position="1"/>
        <end position="30"/>
    </location>
</feature>
<evidence type="ECO:0000313" key="4">
    <source>
        <dbReference type="EMBL" id="CAA9437625.1"/>
    </source>
</evidence>
<dbReference type="GO" id="GO:0070490">
    <property type="term" value="P:protein pupylation"/>
    <property type="evidence" value="ECO:0007669"/>
    <property type="project" value="TreeGrafter"/>
</dbReference>
<dbReference type="NCBIfam" id="TIGR03688">
    <property type="entry name" value="depupylase_Dop"/>
    <property type="match status" value="1"/>
</dbReference>
<feature type="region of interest" description="Disordered" evidence="3">
    <location>
        <begin position="95"/>
        <end position="126"/>
    </location>
</feature>
<dbReference type="PANTHER" id="PTHR42307">
    <property type="entry name" value="PUP DEAMIDASE/DEPUPYLASE"/>
    <property type="match status" value="1"/>
</dbReference>
<dbReference type="EMBL" id="CADCUY010000580">
    <property type="protein sequence ID" value="CAA9437625.1"/>
    <property type="molecule type" value="Genomic_DNA"/>
</dbReference>
<dbReference type="GO" id="GO:0005524">
    <property type="term" value="F:ATP binding"/>
    <property type="evidence" value="ECO:0007669"/>
    <property type="project" value="TreeGrafter"/>
</dbReference>
<dbReference type="Pfam" id="PF03136">
    <property type="entry name" value="Pup_ligase"/>
    <property type="match status" value="1"/>
</dbReference>
<dbReference type="GO" id="GO:0008233">
    <property type="term" value="F:peptidase activity"/>
    <property type="evidence" value="ECO:0007669"/>
    <property type="project" value="InterPro"/>
</dbReference>
<dbReference type="PANTHER" id="PTHR42307:SF2">
    <property type="entry name" value="PUP DEAMIDASE_DEPUPYLASE"/>
    <property type="match status" value="1"/>
</dbReference>
<name>A0A6J4QHC9_9ACTN</name>
<sequence>RPASGHPEGPAARRFQGGARAPRGAGHPRPTLVVMSVRRVMGLETEYGVSAPGAPEANPVMLSSQVVNSYGLTRGGRSAGRARWDYEDEAPLRDARGWEQPRSAAHPDQLTDAPARHPGPGLEDPGLANLVLTSGARLYVDHAHPEYSSPEVTSPLDAVRWDAAGEQVLRTAAAAVAATPGLTPVRLYKNNTDGKGAAYGTHENYLMPRATPFPEIVRALLPFFASRQVFTGSGRVGLGPTGRTPGYQLSQRADYVEAEVGLETTLKRPIINTRDEPHATADRYRRLHVIIGDANLCQVATYLKLGTTALVLRMVEDGVAPDLSLAAPVEAVHRISHDPGLRATVPLADGRRLTGVELQRAFCEAAAKHVADRDGADADPQTLDVLHRWTQVLDALETDPMSLAGQLDWVAKLRLLQGYRDRDGLDWDAPRLALVDLQYSDVDTSRGLYQRLLARGSVERLVSEADVAAAVTEAPVDTRAWFRGQCLARYGGQVAAASWDSVIFDVPGRGALQRVPMLEPLRGTREHTEALLDRCPDAGALVDALRG</sequence>
<dbReference type="InterPro" id="IPR022366">
    <property type="entry name" value="Pup_deamidase"/>
</dbReference>
<evidence type="ECO:0000256" key="1">
    <source>
        <dbReference type="ARBA" id="ARBA00009114"/>
    </source>
</evidence>
<gene>
    <name evidence="4" type="ORF">AVDCRST_MAG35-3050</name>
</gene>
<dbReference type="GO" id="GO:0016811">
    <property type="term" value="F:hydrolase activity, acting on carbon-nitrogen (but not peptide) bonds, in linear amides"/>
    <property type="evidence" value="ECO:0007669"/>
    <property type="project" value="InterPro"/>
</dbReference>
<protein>
    <submittedName>
        <fullName evidence="4">Pup ligase PafA' paralog, possible component of postulated heterodimer PafA-PafA</fullName>
    </submittedName>
</protein>
<feature type="non-terminal residue" evidence="4">
    <location>
        <position position="1"/>
    </location>
</feature>
<dbReference type="InterPro" id="IPR004347">
    <property type="entry name" value="Pup_ligase/deamidase"/>
</dbReference>
<proteinExistence type="inferred from homology"/>
<evidence type="ECO:0000256" key="2">
    <source>
        <dbReference type="PIRSR" id="PIRSR018077-1"/>
    </source>
</evidence>
<dbReference type="PIRSF" id="PIRSF018077">
    <property type="entry name" value="UCP018077"/>
    <property type="match status" value="1"/>
</dbReference>